<keyword evidence="3" id="KW-1185">Reference proteome</keyword>
<reference evidence="2" key="1">
    <citation type="submission" date="2022-11" db="EMBL/GenBank/DDBJ databases">
        <title>Chromosomal genome sequence assembly and mating type (MAT) locus characterization of the leprose asexual lichenized fungus Lepraria neglecta (Nyl.) Erichsen.</title>
        <authorList>
            <person name="Allen J.L."/>
            <person name="Pfeffer B."/>
        </authorList>
    </citation>
    <scope>NUCLEOTIDE SEQUENCE</scope>
    <source>
        <strain evidence="2">Allen 5258</strain>
    </source>
</reference>
<dbReference type="Pfam" id="PF12824">
    <property type="entry name" value="MRP-L20"/>
    <property type="match status" value="1"/>
</dbReference>
<dbReference type="GO" id="GO:0003735">
    <property type="term" value="F:structural constituent of ribosome"/>
    <property type="evidence" value="ECO:0007669"/>
    <property type="project" value="TreeGrafter"/>
</dbReference>
<dbReference type="GO" id="GO:0005762">
    <property type="term" value="C:mitochondrial large ribosomal subunit"/>
    <property type="evidence" value="ECO:0007669"/>
    <property type="project" value="TreeGrafter"/>
</dbReference>
<proteinExistence type="predicted"/>
<comment type="caution">
    <text evidence="2">The sequence shown here is derived from an EMBL/GenBank/DDBJ whole genome shotgun (WGS) entry which is preliminary data.</text>
</comment>
<organism evidence="2 3">
    <name type="scientific">Lepraria neglecta</name>
    <dbReference type="NCBI Taxonomy" id="209136"/>
    <lineage>
        <taxon>Eukaryota</taxon>
        <taxon>Fungi</taxon>
        <taxon>Dikarya</taxon>
        <taxon>Ascomycota</taxon>
        <taxon>Pezizomycotina</taxon>
        <taxon>Lecanoromycetes</taxon>
        <taxon>OSLEUM clade</taxon>
        <taxon>Lecanoromycetidae</taxon>
        <taxon>Lecanorales</taxon>
        <taxon>Lecanorineae</taxon>
        <taxon>Stereocaulaceae</taxon>
        <taxon>Lepraria</taxon>
    </lineage>
</organism>
<accession>A0AAD9Z8W2</accession>
<dbReference type="InterPro" id="IPR024388">
    <property type="entry name" value="Ribosomal_mL58"/>
</dbReference>
<feature type="region of interest" description="Disordered" evidence="1">
    <location>
        <begin position="30"/>
        <end position="56"/>
    </location>
</feature>
<sequence>MSVFLPRRPPANLKFLYPSFAGLVPLTARRHESSARRTTKRLRTKPDPSFTSSIPESQLNDHIVFNPPSSAPSPYHTPPVFLPPNDPRRQLLVQSYRHANPYEQPERRLPPTIKNHKPYEKKYHLREKEIEEIRRLRTEDPYTWSRAKLAEKYGCSPFFVGMIAPNEGKKAEELKKVEQVKEGWGRRRRYAREDRAKRREMWGRDE</sequence>
<name>A0AAD9Z8W2_9LECA</name>
<dbReference type="AlphaFoldDB" id="A0AAD9Z8W2"/>
<evidence type="ECO:0000313" key="3">
    <source>
        <dbReference type="Proteomes" id="UP001276659"/>
    </source>
</evidence>
<dbReference type="EMBL" id="JASNWA010000007">
    <property type="protein sequence ID" value="KAK3173599.1"/>
    <property type="molecule type" value="Genomic_DNA"/>
</dbReference>
<dbReference type="PANTHER" id="PTHR28266:SF1">
    <property type="entry name" value="LARGE RIBOSOMAL SUBUNIT PROTEIN ML58"/>
    <property type="match status" value="1"/>
</dbReference>
<evidence type="ECO:0000256" key="1">
    <source>
        <dbReference type="SAM" id="MobiDB-lite"/>
    </source>
</evidence>
<gene>
    <name evidence="2" type="ORF">OEA41_006931</name>
</gene>
<dbReference type="PANTHER" id="PTHR28266">
    <property type="entry name" value="54S RIBOSOMAL PROTEIN L20, MITOCHONDRIAL"/>
    <property type="match status" value="1"/>
</dbReference>
<protein>
    <submittedName>
        <fullName evidence="2">Uncharacterized protein</fullName>
    </submittedName>
</protein>
<evidence type="ECO:0000313" key="2">
    <source>
        <dbReference type="EMBL" id="KAK3173599.1"/>
    </source>
</evidence>
<dbReference type="Proteomes" id="UP001276659">
    <property type="component" value="Unassembled WGS sequence"/>
</dbReference>